<keyword evidence="5 7" id="KW-0472">Membrane</keyword>
<keyword evidence="9" id="KW-0131">Cell cycle</keyword>
<reference evidence="10" key="1">
    <citation type="submission" date="2016-10" db="EMBL/GenBank/DDBJ databases">
        <authorList>
            <person name="Varghese N."/>
            <person name="Submissions S."/>
        </authorList>
    </citation>
    <scope>NUCLEOTIDE SEQUENCE [LARGE SCALE GENOMIC DNA]</scope>
    <source>
        <strain evidence="10">DSM 5918</strain>
    </source>
</reference>
<keyword evidence="9" id="KW-0132">Cell division</keyword>
<comment type="similarity">
    <text evidence="6">Belongs to the exbB/tolQ family.</text>
</comment>
<dbReference type="InterPro" id="IPR002898">
    <property type="entry name" value="MotA_ExbB_proton_chnl"/>
</dbReference>
<organism evidence="9 10">
    <name type="scientific">Desulfomicrobium apsheronum</name>
    <dbReference type="NCBI Taxonomy" id="52560"/>
    <lineage>
        <taxon>Bacteria</taxon>
        <taxon>Pseudomonadati</taxon>
        <taxon>Thermodesulfobacteriota</taxon>
        <taxon>Desulfovibrionia</taxon>
        <taxon>Desulfovibrionales</taxon>
        <taxon>Desulfomicrobiaceae</taxon>
        <taxon>Desulfomicrobium</taxon>
    </lineage>
</organism>
<dbReference type="Pfam" id="PF01618">
    <property type="entry name" value="MotA_ExbB"/>
    <property type="match status" value="1"/>
</dbReference>
<evidence type="ECO:0000256" key="1">
    <source>
        <dbReference type="ARBA" id="ARBA00004651"/>
    </source>
</evidence>
<dbReference type="PANTHER" id="PTHR30625">
    <property type="entry name" value="PROTEIN TOLQ"/>
    <property type="match status" value="1"/>
</dbReference>
<name>A0A1I3QCB8_9BACT</name>
<dbReference type="OrthoDB" id="9805133at2"/>
<dbReference type="GO" id="GO:0005886">
    <property type="term" value="C:plasma membrane"/>
    <property type="evidence" value="ECO:0007669"/>
    <property type="project" value="UniProtKB-SubCell"/>
</dbReference>
<accession>A0A1I3QCB8</accession>
<feature type="transmembrane region" description="Helical" evidence="7">
    <location>
        <begin position="196"/>
        <end position="220"/>
    </location>
</feature>
<evidence type="ECO:0000256" key="6">
    <source>
        <dbReference type="RuleBase" id="RU004057"/>
    </source>
</evidence>
<dbReference type="Proteomes" id="UP000198635">
    <property type="component" value="Unassembled WGS sequence"/>
</dbReference>
<comment type="subcellular location">
    <subcellularLocation>
        <location evidence="1">Cell membrane</location>
        <topology evidence="1">Multi-pass membrane protein</topology>
    </subcellularLocation>
    <subcellularLocation>
        <location evidence="6">Membrane</location>
        <topology evidence="6">Multi-pass membrane protein</topology>
    </subcellularLocation>
</comment>
<protein>
    <submittedName>
        <fullName evidence="9">Cell division and transport-associated protein TolQ</fullName>
    </submittedName>
</protein>
<evidence type="ECO:0000256" key="7">
    <source>
        <dbReference type="SAM" id="Phobius"/>
    </source>
</evidence>
<sequence length="263" mass="28493">MDAVAQTGVVEQMNVTQPIDSIQSLGAATQLGGMSQMGFWDMISNATVVVQGVMGLLAIMSLISWSIIFFKIIQINVGRRKALRERALFQNATNLADGVQTLREQGNSALYPIAKRGLQEFRRLEQSVIHPNLKFRVAGDNLRRVLEQGVSEGLGEMSRSLSFLATCANAAPFIGLFGTVWGIMNSFHAIGQMKTAALAAVAPGISEALVATAIGLAVAIPATIAYNTFLGMITTVHTEMECFASEFLNRAQLELPWMNKRSE</sequence>
<dbReference type="RefSeq" id="WP_092188330.1">
    <property type="nucleotide sequence ID" value="NZ_FORX01000002.1"/>
</dbReference>
<evidence type="ECO:0000313" key="10">
    <source>
        <dbReference type="Proteomes" id="UP000198635"/>
    </source>
</evidence>
<keyword evidence="2" id="KW-1003">Cell membrane</keyword>
<dbReference type="STRING" id="52560.SAMN04488082_102296"/>
<gene>
    <name evidence="9" type="ORF">SAMN04488082_102296</name>
</gene>
<evidence type="ECO:0000256" key="5">
    <source>
        <dbReference type="ARBA" id="ARBA00023136"/>
    </source>
</evidence>
<keyword evidence="6" id="KW-0813">Transport</keyword>
<dbReference type="PANTHER" id="PTHR30625:SF3">
    <property type="entry name" value="TOL-PAL SYSTEM PROTEIN TOLQ"/>
    <property type="match status" value="1"/>
</dbReference>
<keyword evidence="3 7" id="KW-0812">Transmembrane</keyword>
<keyword evidence="6" id="KW-0653">Protein transport</keyword>
<evidence type="ECO:0000259" key="8">
    <source>
        <dbReference type="Pfam" id="PF01618"/>
    </source>
</evidence>
<dbReference type="GO" id="GO:0051301">
    <property type="term" value="P:cell division"/>
    <property type="evidence" value="ECO:0007669"/>
    <property type="project" value="UniProtKB-KW"/>
</dbReference>
<keyword evidence="4 7" id="KW-1133">Transmembrane helix</keyword>
<evidence type="ECO:0000313" key="9">
    <source>
        <dbReference type="EMBL" id="SFJ31934.1"/>
    </source>
</evidence>
<evidence type="ECO:0000256" key="2">
    <source>
        <dbReference type="ARBA" id="ARBA00022475"/>
    </source>
</evidence>
<evidence type="ECO:0000256" key="3">
    <source>
        <dbReference type="ARBA" id="ARBA00022692"/>
    </source>
</evidence>
<dbReference type="AlphaFoldDB" id="A0A1I3QCB8"/>
<feature type="domain" description="MotA/TolQ/ExbB proton channel" evidence="8">
    <location>
        <begin position="111"/>
        <end position="241"/>
    </location>
</feature>
<dbReference type="EMBL" id="FORX01000002">
    <property type="protein sequence ID" value="SFJ31934.1"/>
    <property type="molecule type" value="Genomic_DNA"/>
</dbReference>
<proteinExistence type="inferred from homology"/>
<keyword evidence="10" id="KW-1185">Reference proteome</keyword>
<feature type="transmembrane region" description="Helical" evidence="7">
    <location>
        <begin position="161"/>
        <end position="184"/>
    </location>
</feature>
<dbReference type="InterPro" id="IPR050790">
    <property type="entry name" value="ExbB/TolQ_transport"/>
</dbReference>
<evidence type="ECO:0000256" key="4">
    <source>
        <dbReference type="ARBA" id="ARBA00022989"/>
    </source>
</evidence>
<feature type="transmembrane region" description="Helical" evidence="7">
    <location>
        <begin position="48"/>
        <end position="70"/>
    </location>
</feature>
<dbReference type="GO" id="GO:0017038">
    <property type="term" value="P:protein import"/>
    <property type="evidence" value="ECO:0007669"/>
    <property type="project" value="TreeGrafter"/>
</dbReference>